<protein>
    <submittedName>
        <fullName evidence="1">Uncharacterized protein</fullName>
    </submittedName>
</protein>
<reference evidence="1" key="1">
    <citation type="journal article" date="2020" name="Nature">
        <title>Giant virus diversity and host interactions through global metagenomics.</title>
        <authorList>
            <person name="Schulz F."/>
            <person name="Roux S."/>
            <person name="Paez-Espino D."/>
            <person name="Jungbluth S."/>
            <person name="Walsh D.A."/>
            <person name="Denef V.J."/>
            <person name="McMahon K.D."/>
            <person name="Konstantinidis K.T."/>
            <person name="Eloe-Fadrosh E.A."/>
            <person name="Kyrpides N.C."/>
            <person name="Woyke T."/>
        </authorList>
    </citation>
    <scope>NUCLEOTIDE SEQUENCE</scope>
    <source>
        <strain evidence="1">GVMAG-M-3300025880-75</strain>
    </source>
</reference>
<accession>A0A6C0J9B0</accession>
<evidence type="ECO:0000313" key="1">
    <source>
        <dbReference type="EMBL" id="QHU02222.1"/>
    </source>
</evidence>
<proteinExistence type="predicted"/>
<name>A0A6C0J9B0_9ZZZZ</name>
<organism evidence="1">
    <name type="scientific">viral metagenome</name>
    <dbReference type="NCBI Taxonomy" id="1070528"/>
    <lineage>
        <taxon>unclassified sequences</taxon>
        <taxon>metagenomes</taxon>
        <taxon>organismal metagenomes</taxon>
    </lineage>
</organism>
<dbReference type="AlphaFoldDB" id="A0A6C0J9B0"/>
<sequence>MGIIVNDVFEDSRGFTSNQTYASFSNSGMRIMKQGREYYVDISQEDASGNTNATPYKKELIDASGNKTINVYGNILTETLYRERRTKNMYFISSQLIQYKDKQSRLDNKTSIGSYSVNIEVELTEFADIFSKLYEKVKTDKTLFPFNNLTDDL</sequence>
<dbReference type="EMBL" id="MN740355">
    <property type="protein sequence ID" value="QHU02222.1"/>
    <property type="molecule type" value="Genomic_DNA"/>
</dbReference>